<name>U9UC49_RHIID</name>
<dbReference type="GO" id="GO:0019005">
    <property type="term" value="C:SCF ubiquitin ligase complex"/>
    <property type="evidence" value="ECO:0007669"/>
    <property type="project" value="TreeGrafter"/>
</dbReference>
<reference evidence="1" key="1">
    <citation type="submission" date="2013-07" db="EMBL/GenBank/DDBJ databases">
        <title>The genome of an arbuscular mycorrhizal fungus provides insights into the evolution of the oldest plant symbiosis.</title>
        <authorList>
            <consortium name="DOE Joint Genome Institute"/>
            <person name="Tisserant E."/>
            <person name="Malbreil M."/>
            <person name="Kuo A."/>
            <person name="Kohler A."/>
            <person name="Symeonidi A."/>
            <person name="Balestrini R."/>
            <person name="Charron P."/>
            <person name="Duensing N."/>
            <person name="Frei-dit-Frey N."/>
            <person name="Gianinazzi-Pearson V."/>
            <person name="Gilbert B."/>
            <person name="Handa Y."/>
            <person name="Hijri M."/>
            <person name="Kaul R."/>
            <person name="Kawaguchi M."/>
            <person name="Krajinski F."/>
            <person name="Lammers P."/>
            <person name="Lapierre D."/>
            <person name="Masclaux F.G."/>
            <person name="Murat C."/>
            <person name="Morin E."/>
            <person name="Ndikumana S."/>
            <person name="Pagni M."/>
            <person name="Petitpierre D."/>
            <person name="Requena N."/>
            <person name="Rosikiewicz P."/>
            <person name="Riley R."/>
            <person name="Saito K."/>
            <person name="San Clemente H."/>
            <person name="Shapiro H."/>
            <person name="van Tuinen D."/>
            <person name="Becard G."/>
            <person name="Bonfante P."/>
            <person name="Paszkowski U."/>
            <person name="Shachar-Hill Y."/>
            <person name="Young J.P."/>
            <person name="Sanders I.R."/>
            <person name="Henrissat B."/>
            <person name="Rensing S.A."/>
            <person name="Grigoriev I.V."/>
            <person name="Corradi N."/>
            <person name="Roux C."/>
            <person name="Martin F."/>
        </authorList>
    </citation>
    <scope>NUCLEOTIDE SEQUENCE</scope>
    <source>
        <strain evidence="1">DAOM 197198</strain>
    </source>
</reference>
<accession>U9UC49</accession>
<gene>
    <name evidence="1" type="ORF">GLOINDRAFT_146136</name>
</gene>
<dbReference type="EMBL" id="KI279653">
    <property type="protein sequence ID" value="ESA17960.1"/>
    <property type="molecule type" value="Genomic_DNA"/>
</dbReference>
<dbReference type="VEuPathDB" id="FungiDB:RhiirFUN_001900"/>
<evidence type="ECO:0008006" key="2">
    <source>
        <dbReference type="Google" id="ProtNLM"/>
    </source>
</evidence>
<sequence>MLLIQVPREIHLSIIETGGLSINELKSLSFTCRHFAHLCLAEIWKSRKFIENFSLTKFRETLSNNPFMPYGDFILKIQVDELDKTPQISIDAELIKFFAQKCGNLKELMIRFSQKERNNKACLLPFELLGDRLVNLSMVAYHHLDDYDDFDAQDEQEEGVKNGETKITELSSLVNGGQQIIKQMYNYYYKPKVEFHDALSETIKLGNVKSIRLYCPKMTEKVWECFTRSAADSLQAIRITLNSSTMVRDPSTIVSLFGKYCKNLRTFDIDTYNIQISKESALLMLENCKKLETLDISASSKIAPLLYKSQSINSLYLSYPQEGQDLNQIKEMMENLTRLSFLKIDGKCNLSFLKNFPNLDYLQIGDFANMDDEGFLNISKTKITELILVKTPKISDEALSMMSLMPTLIKFNIRDRLPNVTQRGWINLAKRPVGNPSWQVITIDDGRQINPEFFKILDHSHHNLETLRIRGFSYDNLLKDDSFDSLKFKEAWVYYKNIPRIPLFIGLLNIMLKDPLMLEKLMMVTKEAIKKSSRNEKEPHYLFYLFIYFIYLFYL</sequence>
<dbReference type="Gene3D" id="3.80.10.10">
    <property type="entry name" value="Ribonuclease Inhibitor"/>
    <property type="match status" value="1"/>
</dbReference>
<organism evidence="1">
    <name type="scientific">Rhizophagus irregularis (strain DAOM 181602 / DAOM 197198 / MUCL 43194)</name>
    <name type="common">Arbuscular mycorrhizal fungus</name>
    <name type="synonym">Glomus intraradices</name>
    <dbReference type="NCBI Taxonomy" id="747089"/>
    <lineage>
        <taxon>Eukaryota</taxon>
        <taxon>Fungi</taxon>
        <taxon>Fungi incertae sedis</taxon>
        <taxon>Mucoromycota</taxon>
        <taxon>Glomeromycotina</taxon>
        <taxon>Glomeromycetes</taxon>
        <taxon>Glomerales</taxon>
        <taxon>Glomeraceae</taxon>
        <taxon>Rhizophagus</taxon>
    </lineage>
</organism>
<dbReference type="GO" id="GO:0031146">
    <property type="term" value="P:SCF-dependent proteasomal ubiquitin-dependent protein catabolic process"/>
    <property type="evidence" value="ECO:0007669"/>
    <property type="project" value="TreeGrafter"/>
</dbReference>
<protein>
    <recommendedName>
        <fullName evidence="2">F-box domain-containing protein</fullName>
    </recommendedName>
</protein>
<dbReference type="SUPFAM" id="SSF52047">
    <property type="entry name" value="RNI-like"/>
    <property type="match status" value="1"/>
</dbReference>
<dbReference type="PANTHER" id="PTHR13318">
    <property type="entry name" value="PARTNER OF PAIRED, ISOFORM B-RELATED"/>
    <property type="match status" value="1"/>
</dbReference>
<evidence type="ECO:0000313" key="1">
    <source>
        <dbReference type="EMBL" id="ESA17960.1"/>
    </source>
</evidence>
<dbReference type="AlphaFoldDB" id="U9UC49"/>
<dbReference type="PANTHER" id="PTHR13318:SF247">
    <property type="entry name" value="GH16156P"/>
    <property type="match status" value="1"/>
</dbReference>
<dbReference type="InterPro" id="IPR032675">
    <property type="entry name" value="LRR_dom_sf"/>
</dbReference>
<proteinExistence type="predicted"/>
<dbReference type="HOGENOM" id="CLU_514986_0_0_1"/>